<dbReference type="Proteomes" id="UP001140096">
    <property type="component" value="Unassembled WGS sequence"/>
</dbReference>
<name>A0ACC1LJP7_9FUNG</name>
<protein>
    <submittedName>
        <fullName evidence="1">Uncharacterized protein</fullName>
    </submittedName>
</protein>
<accession>A0ACC1LJP7</accession>
<dbReference type="EMBL" id="JANBUP010000661">
    <property type="protein sequence ID" value="KAJ2810613.1"/>
    <property type="molecule type" value="Genomic_DNA"/>
</dbReference>
<reference evidence="1" key="1">
    <citation type="submission" date="2022-07" db="EMBL/GenBank/DDBJ databases">
        <title>Phylogenomic reconstructions and comparative analyses of Kickxellomycotina fungi.</title>
        <authorList>
            <person name="Reynolds N.K."/>
            <person name="Stajich J.E."/>
            <person name="Barry K."/>
            <person name="Grigoriev I.V."/>
            <person name="Crous P."/>
            <person name="Smith M.E."/>
        </authorList>
    </citation>
    <scope>NUCLEOTIDE SEQUENCE</scope>
    <source>
        <strain evidence="1">CBS 102833</strain>
    </source>
</reference>
<keyword evidence="2" id="KW-1185">Reference proteome</keyword>
<gene>
    <name evidence="1" type="ORF">H4S07_002571</name>
</gene>
<evidence type="ECO:0000313" key="1">
    <source>
        <dbReference type="EMBL" id="KAJ2810613.1"/>
    </source>
</evidence>
<proteinExistence type="predicted"/>
<organism evidence="1 2">
    <name type="scientific">Coemansia furcata</name>
    <dbReference type="NCBI Taxonomy" id="417177"/>
    <lineage>
        <taxon>Eukaryota</taxon>
        <taxon>Fungi</taxon>
        <taxon>Fungi incertae sedis</taxon>
        <taxon>Zoopagomycota</taxon>
        <taxon>Kickxellomycotina</taxon>
        <taxon>Kickxellomycetes</taxon>
        <taxon>Kickxellales</taxon>
        <taxon>Kickxellaceae</taxon>
        <taxon>Coemansia</taxon>
    </lineage>
</organism>
<sequence length="245" mass="27947">MSTTNQDAPPALNPLVYTESDLETAKDAMKDCNFVSSETKGCYAVRIALWIHYCRKHCNGDDKVNDARLGDYVEWMVTSGAAESITLWAHYCYKLCSERCGKGDDDDEKDKESDNEHGEESDGEHGEEYYKSCDCNHDVTESRLADYSEWMVSSGAAEGIIQGLPHIQNVLRMQLQGPMCYWRIQNDDRKDIPDPRRSTEFMSKWQEIVKRYPYERRPRRSETVYGALEATQQAGDMAGEQAHAS</sequence>
<comment type="caution">
    <text evidence="1">The sequence shown here is derived from an EMBL/GenBank/DDBJ whole genome shotgun (WGS) entry which is preliminary data.</text>
</comment>
<evidence type="ECO:0000313" key="2">
    <source>
        <dbReference type="Proteomes" id="UP001140096"/>
    </source>
</evidence>